<dbReference type="PANTHER" id="PTHR33393:SF12">
    <property type="entry name" value="CAPSULE BIOSYNTHESIS PROTEIN CAPA"/>
    <property type="match status" value="1"/>
</dbReference>
<dbReference type="AlphaFoldDB" id="X1AWI9"/>
<feature type="non-terminal residue" evidence="3">
    <location>
        <position position="282"/>
    </location>
</feature>
<dbReference type="InterPro" id="IPR052169">
    <property type="entry name" value="CW_Biosynth-Accessory"/>
</dbReference>
<organism evidence="3">
    <name type="scientific">marine sediment metagenome</name>
    <dbReference type="NCBI Taxonomy" id="412755"/>
    <lineage>
        <taxon>unclassified sequences</taxon>
        <taxon>metagenomes</taxon>
        <taxon>ecological metagenomes</taxon>
    </lineage>
</organism>
<name>X1AWI9_9ZZZZ</name>
<protein>
    <recommendedName>
        <fullName evidence="2">Capsule synthesis protein CapA domain-containing protein</fullName>
    </recommendedName>
</protein>
<comment type="similarity">
    <text evidence="1">Belongs to the CapA family.</text>
</comment>
<evidence type="ECO:0000313" key="3">
    <source>
        <dbReference type="EMBL" id="GAG76548.1"/>
    </source>
</evidence>
<comment type="caution">
    <text evidence="3">The sequence shown here is derived from an EMBL/GenBank/DDBJ whole genome shotgun (WGS) entry which is preliminary data.</text>
</comment>
<dbReference type="SMART" id="SM00854">
    <property type="entry name" value="PGA_cap"/>
    <property type="match status" value="1"/>
</dbReference>
<evidence type="ECO:0000256" key="1">
    <source>
        <dbReference type="ARBA" id="ARBA00005662"/>
    </source>
</evidence>
<feature type="domain" description="Capsule synthesis protein CapA" evidence="2">
    <location>
        <begin position="8"/>
        <end position="261"/>
    </location>
</feature>
<dbReference type="InterPro" id="IPR019079">
    <property type="entry name" value="Capsule_synth_CapA"/>
</dbReference>
<dbReference type="SUPFAM" id="SSF56300">
    <property type="entry name" value="Metallo-dependent phosphatases"/>
    <property type="match status" value="1"/>
</dbReference>
<evidence type="ECO:0000259" key="2">
    <source>
        <dbReference type="SMART" id="SM00854"/>
    </source>
</evidence>
<dbReference type="PANTHER" id="PTHR33393">
    <property type="entry name" value="POLYGLUTAMINE SYNTHESIS ACCESSORY PROTEIN RV0574C-RELATED"/>
    <property type="match status" value="1"/>
</dbReference>
<reference evidence="3" key="1">
    <citation type="journal article" date="2014" name="Front. Microbiol.">
        <title>High frequency of phylogenetically diverse reductive dehalogenase-homologous genes in deep subseafloor sedimentary metagenomes.</title>
        <authorList>
            <person name="Kawai M."/>
            <person name="Futagami T."/>
            <person name="Toyoda A."/>
            <person name="Takaki Y."/>
            <person name="Nishi S."/>
            <person name="Hori S."/>
            <person name="Arai W."/>
            <person name="Tsubouchi T."/>
            <person name="Morono Y."/>
            <person name="Uchiyama I."/>
            <person name="Ito T."/>
            <person name="Fujiyama A."/>
            <person name="Inagaki F."/>
            <person name="Takami H."/>
        </authorList>
    </citation>
    <scope>NUCLEOTIDE SEQUENCE</scope>
    <source>
        <strain evidence="3">Expedition CK06-06</strain>
    </source>
</reference>
<accession>X1AWI9</accession>
<dbReference type="EMBL" id="BART01012059">
    <property type="protein sequence ID" value="GAG76548.1"/>
    <property type="molecule type" value="Genomic_DNA"/>
</dbReference>
<dbReference type="InterPro" id="IPR029052">
    <property type="entry name" value="Metallo-depent_PP-like"/>
</dbReference>
<feature type="non-terminal residue" evidence="3">
    <location>
        <position position="1"/>
    </location>
</feature>
<sequence>IMKMNKFDLKFHPDVIKFFEDTDVIIGNLEGVISETCPTFKQAHEVKILKKLKELLPDEKKWLLCLSNNHSEDFSSVIYDQTLQTIQEHPKFDVFGRKKVSSIHNDKNDILISCATQWSNQKTWNYTFRYNKPIKDNNENNDTDDINDDHIFSFLQNYKFNILLPHWGFENEKYVRTRFQDDAKALLTGILKKPKALKKLYYKKRKFNFHPKYKWDLIFAHHPHVLQPIMKVRDDIKISNTKTVPYSKLVVFSAGNFTSGANIIRKKKHISGIIMKCEIGPF</sequence>
<dbReference type="Pfam" id="PF09587">
    <property type="entry name" value="PGA_cap"/>
    <property type="match status" value="1"/>
</dbReference>
<proteinExistence type="inferred from homology"/>
<gene>
    <name evidence="3" type="ORF">S01H4_25364</name>
</gene>